<evidence type="ECO:0000256" key="1">
    <source>
        <dbReference type="SAM" id="Phobius"/>
    </source>
</evidence>
<sequence>MNIDNKKEKTDEKNNKIRLKRKKTNMLLAAFMIFIFPIIAIFIGAFIGSYIGNFIEVSTKTSEIIGGVIGFVLSAVIIKLFDKHSKIDENLEKIYWDDL</sequence>
<evidence type="ECO:0000313" key="5">
    <source>
        <dbReference type="Proteomes" id="UP000265930"/>
    </source>
</evidence>
<evidence type="ECO:0000313" key="2">
    <source>
        <dbReference type="EMBL" id="OPJ63337.1"/>
    </source>
</evidence>
<keyword evidence="1" id="KW-0812">Transmembrane</keyword>
<reference evidence="2 4" key="1">
    <citation type="submission" date="2017-03" db="EMBL/GenBank/DDBJ databases">
        <title>Genome sequence of Clostridium chromiireducens DSM 23318.</title>
        <authorList>
            <person name="Poehlein A."/>
            <person name="Daniel R."/>
        </authorList>
    </citation>
    <scope>NUCLEOTIDE SEQUENCE [LARGE SCALE GENOMIC DNA]</scope>
    <source>
        <strain evidence="2 4">DSM 23318</strain>
    </source>
</reference>
<proteinExistence type="predicted"/>
<name>A0A1V4IV90_9CLOT</name>
<evidence type="ECO:0000313" key="4">
    <source>
        <dbReference type="Proteomes" id="UP000191056"/>
    </source>
</evidence>
<accession>A0A1V4IV90</accession>
<dbReference type="AlphaFoldDB" id="A0A1V4IV90"/>
<dbReference type="Pfam" id="PF04246">
    <property type="entry name" value="RseC_MucC"/>
    <property type="match status" value="1"/>
</dbReference>
<comment type="caution">
    <text evidence="2">The sequence shown here is derived from an EMBL/GenBank/DDBJ whole genome shotgun (WGS) entry which is preliminary data.</text>
</comment>
<protein>
    <submittedName>
        <fullName evidence="3">Fis family transcriptional regulator</fullName>
    </submittedName>
    <submittedName>
        <fullName evidence="2">Positive regulator of sigma(E), RseC/MucC</fullName>
    </submittedName>
</protein>
<reference evidence="3 5" key="2">
    <citation type="submission" date="2018-08" db="EMBL/GenBank/DDBJ databases">
        <title>Genome of Clostridium chromiireducens C1, DSM12136.</title>
        <authorList>
            <person name="Xing M."/>
            <person name="Wei Y."/>
            <person name="Ang E.L."/>
            <person name="Zhao H."/>
            <person name="Zhang Y."/>
        </authorList>
    </citation>
    <scope>NUCLEOTIDE SEQUENCE [LARGE SCALE GENOMIC DNA]</scope>
    <source>
        <strain evidence="3 5">C1</strain>
    </source>
</reference>
<keyword evidence="1" id="KW-1133">Transmembrane helix</keyword>
<dbReference type="OrthoDB" id="1922445at2"/>
<dbReference type="Proteomes" id="UP000265930">
    <property type="component" value="Unassembled WGS sequence"/>
</dbReference>
<feature type="transmembrane region" description="Helical" evidence="1">
    <location>
        <begin position="26"/>
        <end position="52"/>
    </location>
</feature>
<gene>
    <name evidence="2" type="ORF">CLCHR_16770</name>
    <name evidence="3" type="ORF">D2A34_11455</name>
</gene>
<evidence type="ECO:0000313" key="3">
    <source>
        <dbReference type="EMBL" id="RII33801.1"/>
    </source>
</evidence>
<keyword evidence="4" id="KW-1185">Reference proteome</keyword>
<dbReference type="EMBL" id="QXDJ01000003">
    <property type="protein sequence ID" value="RII33801.1"/>
    <property type="molecule type" value="Genomic_DNA"/>
</dbReference>
<keyword evidence="1" id="KW-0472">Membrane</keyword>
<feature type="transmembrane region" description="Helical" evidence="1">
    <location>
        <begin position="64"/>
        <end position="81"/>
    </location>
</feature>
<dbReference type="Proteomes" id="UP000191056">
    <property type="component" value="Unassembled WGS sequence"/>
</dbReference>
<dbReference type="EMBL" id="MZGT01000018">
    <property type="protein sequence ID" value="OPJ63337.1"/>
    <property type="molecule type" value="Genomic_DNA"/>
</dbReference>
<organism evidence="2 4">
    <name type="scientific">Clostridium chromiireducens</name>
    <dbReference type="NCBI Taxonomy" id="225345"/>
    <lineage>
        <taxon>Bacteria</taxon>
        <taxon>Bacillati</taxon>
        <taxon>Bacillota</taxon>
        <taxon>Clostridia</taxon>
        <taxon>Eubacteriales</taxon>
        <taxon>Clostridiaceae</taxon>
        <taxon>Clostridium</taxon>
    </lineage>
</organism>
<dbReference type="RefSeq" id="WP_079439243.1">
    <property type="nucleotide sequence ID" value="NZ_JBLZIA010000012.1"/>
</dbReference>